<keyword evidence="4" id="KW-0472">Membrane</keyword>
<gene>
    <name evidence="8" type="ORF">SAMN04488522_11034</name>
</gene>
<dbReference type="EMBL" id="FQUQ01000010">
    <property type="protein sequence ID" value="SHH03594.1"/>
    <property type="molecule type" value="Genomic_DNA"/>
</dbReference>
<dbReference type="InterPro" id="IPR033985">
    <property type="entry name" value="SusD-like_N"/>
</dbReference>
<feature type="domain" description="RagB/SusD" evidence="6">
    <location>
        <begin position="500"/>
        <end position="614"/>
    </location>
</feature>
<evidence type="ECO:0000313" key="8">
    <source>
        <dbReference type="EMBL" id="SHH03594.1"/>
    </source>
</evidence>
<accession>A0A1M5PPC8</accession>
<dbReference type="SUPFAM" id="SSF48452">
    <property type="entry name" value="TPR-like"/>
    <property type="match status" value="1"/>
</dbReference>
<feature type="domain" description="SusD-like N-terminal" evidence="7">
    <location>
        <begin position="332"/>
        <end position="405"/>
    </location>
</feature>
<dbReference type="GO" id="GO:0009279">
    <property type="term" value="C:cell outer membrane"/>
    <property type="evidence" value="ECO:0007669"/>
    <property type="project" value="UniProtKB-SubCell"/>
</dbReference>
<evidence type="ECO:0000256" key="2">
    <source>
        <dbReference type="ARBA" id="ARBA00006275"/>
    </source>
</evidence>
<dbReference type="Pfam" id="PF07980">
    <property type="entry name" value="SusD_RagB"/>
    <property type="match status" value="1"/>
</dbReference>
<evidence type="ECO:0000313" key="9">
    <source>
        <dbReference type="Proteomes" id="UP000184287"/>
    </source>
</evidence>
<evidence type="ECO:0000256" key="5">
    <source>
        <dbReference type="ARBA" id="ARBA00023237"/>
    </source>
</evidence>
<keyword evidence="3" id="KW-0732">Signal</keyword>
<name>A0A1M5PPC8_9SPHI</name>
<dbReference type="PROSITE" id="PS51257">
    <property type="entry name" value="PROKAR_LIPOPROTEIN"/>
    <property type="match status" value="1"/>
</dbReference>
<reference evidence="9" key="1">
    <citation type="submission" date="2016-11" db="EMBL/GenBank/DDBJ databases">
        <authorList>
            <person name="Varghese N."/>
            <person name="Submissions S."/>
        </authorList>
    </citation>
    <scope>NUCLEOTIDE SEQUENCE [LARGE SCALE GENOMIC DNA]</scope>
    <source>
        <strain evidence="9">DSM 16990</strain>
    </source>
</reference>
<dbReference type="Pfam" id="PF14322">
    <property type="entry name" value="SusD-like_3"/>
    <property type="match status" value="1"/>
</dbReference>
<comment type="similarity">
    <text evidence="2">Belongs to the SusD family.</text>
</comment>
<dbReference type="InterPro" id="IPR011990">
    <property type="entry name" value="TPR-like_helical_dom_sf"/>
</dbReference>
<comment type="subcellular location">
    <subcellularLocation>
        <location evidence="1">Cell outer membrane</location>
    </subcellularLocation>
</comment>
<dbReference type="InterPro" id="IPR012944">
    <property type="entry name" value="SusD_RagB_dom"/>
</dbReference>
<dbReference type="AlphaFoldDB" id="A0A1M5PPC8"/>
<evidence type="ECO:0000259" key="6">
    <source>
        <dbReference type="Pfam" id="PF07980"/>
    </source>
</evidence>
<evidence type="ECO:0000256" key="1">
    <source>
        <dbReference type="ARBA" id="ARBA00004442"/>
    </source>
</evidence>
<dbReference type="Proteomes" id="UP000184287">
    <property type="component" value="Unassembled WGS sequence"/>
</dbReference>
<keyword evidence="5" id="KW-0998">Cell outer membrane</keyword>
<evidence type="ECO:0000256" key="3">
    <source>
        <dbReference type="ARBA" id="ARBA00022729"/>
    </source>
</evidence>
<keyword evidence="9" id="KW-1185">Reference proteome</keyword>
<evidence type="ECO:0000256" key="4">
    <source>
        <dbReference type="ARBA" id="ARBA00023136"/>
    </source>
</evidence>
<organism evidence="8 9">
    <name type="scientific">Pedobacter caeni</name>
    <dbReference type="NCBI Taxonomy" id="288992"/>
    <lineage>
        <taxon>Bacteria</taxon>
        <taxon>Pseudomonadati</taxon>
        <taxon>Bacteroidota</taxon>
        <taxon>Sphingobacteriia</taxon>
        <taxon>Sphingobacteriales</taxon>
        <taxon>Sphingobacteriaceae</taxon>
        <taxon>Pedobacter</taxon>
    </lineage>
</organism>
<dbReference type="RefSeq" id="WP_073238988.1">
    <property type="nucleotide sequence ID" value="NZ_FQUQ01000010.1"/>
</dbReference>
<protein>
    <submittedName>
        <fullName evidence="8">Starch-binding associating with outer membrane</fullName>
    </submittedName>
</protein>
<dbReference type="OrthoDB" id="5903640at2"/>
<proteinExistence type="inferred from homology"/>
<dbReference type="Gene3D" id="1.25.40.390">
    <property type="match status" value="2"/>
</dbReference>
<dbReference type="STRING" id="288992.SAMN04488522_11034"/>
<sequence length="641" mass="70996">MKKILLIIMGILVFGCSKDKETTKPGAETIKKEKIGGFIEKGPFVRGSKVTLIDLDNDLNPTGKTYETQTTDDLGAFEFKNIALSSGYAKFAIDGFYFNEVTGKLSASRIVLNSIAQVNELNKINVNIITHLQAARILKLVKQDKLTFNMAKKQATKELLTGLGISEDLILAADQISLTDGSQDAATLLALSVVLLSNPDHSDASFTELMSKMSGQLELDGKLKEDVKSKLRSYAAKVNPEQVASNLINRYHSLGLSVKVLEDRLSDFLENIEIMPPTNSIPPETVWGEESMIVAAWGAACESYATSMEKYYVIEALYAPAKSYEGITKNGLTDFYKHQQDARNAFVGELWNATYTALTRINQILKYTKDNTSSRVVSIRKDALILTGHLYYILTETWGNVPLLDPYKDPKDLTAPKSFSVAEIRQSNLTAIQNLLNGSTISTLNMSQFGKMGFMAIGLQAKYNLQSGNYAEAIRYLEILLNEPGFKLANKSNIFADDRQLNEAITGYSTNMPGNLFKSENFIQIAKKGAYVSFMRSTEILLAAAEAEMQSGNLTKSIAYLNQVRLRNNKTTISATNKEVLINYLLEEYKEDLGMEGLYFSALKRLGKAESVLNIPSAKKLMPIPQMELLTNPFIAQNPGY</sequence>
<evidence type="ECO:0000259" key="7">
    <source>
        <dbReference type="Pfam" id="PF14322"/>
    </source>
</evidence>